<name>A0A7C9CGG2_OPUST</name>
<reference evidence="1" key="1">
    <citation type="journal article" date="2013" name="J. Plant Res.">
        <title>Effect of fungi and light on seed germination of three Opuntia species from semiarid lands of central Mexico.</title>
        <authorList>
            <person name="Delgado-Sanchez P."/>
            <person name="Jimenez-Bremont J.F."/>
            <person name="Guerrero-Gonzalez Mde L."/>
            <person name="Flores J."/>
        </authorList>
    </citation>
    <scope>NUCLEOTIDE SEQUENCE</scope>
    <source>
        <tissue evidence="1">Cladode</tissue>
    </source>
</reference>
<proteinExistence type="predicted"/>
<accession>A0A7C9CGG2</accession>
<dbReference type="PANTHER" id="PTHR36074:SF1">
    <property type="entry name" value="ISOPENTENYL-DIPHOSPHATE DELTA-ISOMERASE"/>
    <property type="match status" value="1"/>
</dbReference>
<protein>
    <submittedName>
        <fullName evidence="1">Uncharacterized protein</fullName>
    </submittedName>
</protein>
<dbReference type="PANTHER" id="PTHR36074">
    <property type="entry name" value="ISOPENTENYL-DIPHOSPHATE DELTA-ISOMERASE"/>
    <property type="match status" value="1"/>
</dbReference>
<sequence length="122" mass="13377">MLRNLPCEKHNVECQERFTSMLLGEQLSEVGVDIYRTLCRLFKSKEELDEPAKRAEFEILGRKVFGATVRCSASLVFAAIGAGIGATLLRPSLGQWVGCALGDLAGPVIVSVCFDKFLRSEP</sequence>
<organism evidence="1">
    <name type="scientific">Opuntia streptacantha</name>
    <name type="common">Prickly pear cactus</name>
    <name type="synonym">Opuntia cardona</name>
    <dbReference type="NCBI Taxonomy" id="393608"/>
    <lineage>
        <taxon>Eukaryota</taxon>
        <taxon>Viridiplantae</taxon>
        <taxon>Streptophyta</taxon>
        <taxon>Embryophyta</taxon>
        <taxon>Tracheophyta</taxon>
        <taxon>Spermatophyta</taxon>
        <taxon>Magnoliopsida</taxon>
        <taxon>eudicotyledons</taxon>
        <taxon>Gunneridae</taxon>
        <taxon>Pentapetalae</taxon>
        <taxon>Caryophyllales</taxon>
        <taxon>Cactineae</taxon>
        <taxon>Cactaceae</taxon>
        <taxon>Opuntioideae</taxon>
        <taxon>Opuntia</taxon>
    </lineage>
</organism>
<reference evidence="1" key="2">
    <citation type="submission" date="2020-07" db="EMBL/GenBank/DDBJ databases">
        <authorList>
            <person name="Vera ALvarez R."/>
            <person name="Arias-Moreno D.M."/>
            <person name="Jimenez-Jacinto V."/>
            <person name="Jimenez-Bremont J.F."/>
            <person name="Swaminathan K."/>
            <person name="Moose S.P."/>
            <person name="Guerrero-Gonzalez M.L."/>
            <person name="Marino-Ramirez L."/>
            <person name="Landsman D."/>
            <person name="Rodriguez-Kessler M."/>
            <person name="Delgado-Sanchez P."/>
        </authorList>
    </citation>
    <scope>NUCLEOTIDE SEQUENCE</scope>
    <source>
        <tissue evidence="1">Cladode</tissue>
    </source>
</reference>
<evidence type="ECO:0000313" key="1">
    <source>
        <dbReference type="EMBL" id="MBA4615284.1"/>
    </source>
</evidence>
<dbReference type="EMBL" id="GISG01006708">
    <property type="protein sequence ID" value="MBA4615284.1"/>
    <property type="molecule type" value="Transcribed_RNA"/>
</dbReference>
<dbReference type="AlphaFoldDB" id="A0A7C9CGG2"/>